<proteinExistence type="predicted"/>
<accession>A0ABQ7AVH8</accession>
<gene>
    <name evidence="1" type="ORF">DY000_02059046</name>
</gene>
<evidence type="ECO:0000313" key="1">
    <source>
        <dbReference type="EMBL" id="KAF3517983.1"/>
    </source>
</evidence>
<organism evidence="1 2">
    <name type="scientific">Brassica cretica</name>
    <name type="common">Mustard</name>
    <dbReference type="NCBI Taxonomy" id="69181"/>
    <lineage>
        <taxon>Eukaryota</taxon>
        <taxon>Viridiplantae</taxon>
        <taxon>Streptophyta</taxon>
        <taxon>Embryophyta</taxon>
        <taxon>Tracheophyta</taxon>
        <taxon>Spermatophyta</taxon>
        <taxon>Magnoliopsida</taxon>
        <taxon>eudicotyledons</taxon>
        <taxon>Gunneridae</taxon>
        <taxon>Pentapetalae</taxon>
        <taxon>rosids</taxon>
        <taxon>malvids</taxon>
        <taxon>Brassicales</taxon>
        <taxon>Brassicaceae</taxon>
        <taxon>Brassiceae</taxon>
        <taxon>Brassica</taxon>
    </lineage>
</organism>
<sequence>MIITVEDTLSIAIAAGAEWSRAQTKTPLVSKKKLITRTTQPDCVRVRSDAAWHETKKVAGIGWTTEDRSRLSSFSLPERFVNSPLLAEGLALRAAILHCREL</sequence>
<comment type="caution">
    <text evidence="1">The sequence shown here is derived from an EMBL/GenBank/DDBJ whole genome shotgun (WGS) entry which is preliminary data.</text>
</comment>
<dbReference type="EMBL" id="QGKV02001556">
    <property type="protein sequence ID" value="KAF3517983.1"/>
    <property type="molecule type" value="Genomic_DNA"/>
</dbReference>
<reference evidence="1 2" key="1">
    <citation type="journal article" date="2020" name="BMC Genomics">
        <title>Intraspecific diversification of the crop wild relative Brassica cretica Lam. using demographic model selection.</title>
        <authorList>
            <person name="Kioukis A."/>
            <person name="Michalopoulou V.A."/>
            <person name="Briers L."/>
            <person name="Pirintsos S."/>
            <person name="Studholme D.J."/>
            <person name="Pavlidis P."/>
            <person name="Sarris P.F."/>
        </authorList>
    </citation>
    <scope>NUCLEOTIDE SEQUENCE [LARGE SCALE GENOMIC DNA]</scope>
    <source>
        <strain evidence="2">cv. PFS-1207/04</strain>
    </source>
</reference>
<evidence type="ECO:0008006" key="3">
    <source>
        <dbReference type="Google" id="ProtNLM"/>
    </source>
</evidence>
<protein>
    <recommendedName>
        <fullName evidence="3">RNase H type-1 domain-containing protein</fullName>
    </recommendedName>
</protein>
<evidence type="ECO:0000313" key="2">
    <source>
        <dbReference type="Proteomes" id="UP000266723"/>
    </source>
</evidence>
<name>A0ABQ7AVH8_BRACR</name>
<dbReference type="Proteomes" id="UP000266723">
    <property type="component" value="Unassembled WGS sequence"/>
</dbReference>
<keyword evidence="2" id="KW-1185">Reference proteome</keyword>